<feature type="compositionally biased region" description="Low complexity" evidence="1">
    <location>
        <begin position="18"/>
        <end position="40"/>
    </location>
</feature>
<dbReference type="EMBL" id="CP022316">
    <property type="protein sequence ID" value="ASK65732.1"/>
    <property type="molecule type" value="Genomic_DNA"/>
</dbReference>
<feature type="compositionally biased region" description="Polar residues" evidence="1">
    <location>
        <begin position="41"/>
        <end position="55"/>
    </location>
</feature>
<feature type="transmembrane region" description="Helical" evidence="2">
    <location>
        <begin position="101"/>
        <end position="123"/>
    </location>
</feature>
<keyword evidence="2" id="KW-0472">Membrane</keyword>
<keyword evidence="2" id="KW-1133">Transmembrane helix</keyword>
<feature type="region of interest" description="Disordered" evidence="1">
    <location>
        <begin position="1"/>
        <end position="64"/>
    </location>
</feature>
<keyword evidence="5" id="KW-1185">Reference proteome</keyword>
<evidence type="ECO:0000259" key="3">
    <source>
        <dbReference type="Pfam" id="PF13239"/>
    </source>
</evidence>
<reference evidence="5" key="1">
    <citation type="submission" date="2017-07" db="EMBL/GenBank/DDBJ databases">
        <title>Brachybacterium sp. VR2415.</title>
        <authorList>
            <person name="Tak E.J."/>
            <person name="Bae J.-W."/>
        </authorList>
    </citation>
    <scope>NUCLEOTIDE SEQUENCE [LARGE SCALE GENOMIC DNA]</scope>
    <source>
        <strain evidence="5">VR2415</strain>
    </source>
</reference>
<accession>A0A220UCU5</accession>
<evidence type="ECO:0000313" key="5">
    <source>
        <dbReference type="Proteomes" id="UP000198398"/>
    </source>
</evidence>
<dbReference type="InterPro" id="IPR025698">
    <property type="entry name" value="2TM_dom"/>
</dbReference>
<feature type="domain" description="2TM" evidence="3">
    <location>
        <begin position="64"/>
        <end position="127"/>
    </location>
</feature>
<evidence type="ECO:0000313" key="4">
    <source>
        <dbReference type="EMBL" id="ASK65732.1"/>
    </source>
</evidence>
<proteinExistence type="predicted"/>
<dbReference type="AlphaFoldDB" id="A0A220UCU5"/>
<feature type="compositionally biased region" description="Basic and acidic residues" evidence="1">
    <location>
        <begin position="1"/>
        <end position="12"/>
    </location>
</feature>
<organism evidence="4 5">
    <name type="scientific">Brachybacterium avium</name>
    <dbReference type="NCBI Taxonomy" id="2017485"/>
    <lineage>
        <taxon>Bacteria</taxon>
        <taxon>Bacillati</taxon>
        <taxon>Actinomycetota</taxon>
        <taxon>Actinomycetes</taxon>
        <taxon>Micrococcales</taxon>
        <taxon>Dermabacteraceae</taxon>
        <taxon>Brachybacterium</taxon>
    </lineage>
</organism>
<dbReference type="Pfam" id="PF13239">
    <property type="entry name" value="2TM"/>
    <property type="match status" value="1"/>
</dbReference>
<evidence type="ECO:0000256" key="1">
    <source>
        <dbReference type="SAM" id="MobiDB-lite"/>
    </source>
</evidence>
<name>A0A220UCU5_9MICO</name>
<evidence type="ECO:0000256" key="2">
    <source>
        <dbReference type="SAM" id="Phobius"/>
    </source>
</evidence>
<gene>
    <name evidence="4" type="ORF">CFK39_07645</name>
</gene>
<dbReference type="KEGG" id="brv:CFK39_07645"/>
<keyword evidence="2" id="KW-0812">Transmembrane</keyword>
<protein>
    <recommendedName>
        <fullName evidence="3">2TM domain-containing protein</fullName>
    </recommendedName>
</protein>
<sequence length="143" mass="15584">MTWVRGNDDSRHGCAHQGASSVVSAPGTAASGAAATGGSAMQSSFENTEMSQGSSPDPEAELRRRAMGNLQARRGFVVQLAVYLLINGILFWTWGSNGFGFPWPLFVLVFWGIGLFWQAWSLFGPGESEDRVRKEMDRLRGGR</sequence>
<feature type="transmembrane region" description="Helical" evidence="2">
    <location>
        <begin position="75"/>
        <end position="95"/>
    </location>
</feature>
<dbReference type="Proteomes" id="UP000198398">
    <property type="component" value="Chromosome"/>
</dbReference>